<dbReference type="FunFam" id="2.60.40.1180:FF:000018">
    <property type="entry name" value="Alpha-mannosidase"/>
    <property type="match status" value="1"/>
</dbReference>
<accession>E0VU63</accession>
<dbReference type="Gene3D" id="2.60.40.1360">
    <property type="match status" value="1"/>
</dbReference>
<dbReference type="HOGENOM" id="CLU_004690_2_0_1"/>
<dbReference type="EnsemblMetazoa" id="PHUM446310-RA">
    <property type="protein sequence ID" value="PHUM446310-PA"/>
    <property type="gene ID" value="PHUM446310"/>
</dbReference>
<keyword evidence="5" id="KW-0732">Signal</keyword>
<dbReference type="InterPro" id="IPR000602">
    <property type="entry name" value="Glyco_hydro_38_N"/>
</dbReference>
<dbReference type="GeneID" id="8231196"/>
<dbReference type="FunFam" id="1.20.1270.50:FF:000002">
    <property type="entry name" value="Alpha-mannosidase"/>
    <property type="match status" value="1"/>
</dbReference>
<keyword evidence="9" id="KW-0325">Glycoprotein</keyword>
<keyword evidence="8" id="KW-1015">Disulfide bond</keyword>
<comment type="catalytic activity">
    <reaction evidence="1">
        <text>Hydrolysis of terminal, non-reducing alpha-D-mannose residues in alpha-D-mannosides.</text>
        <dbReference type="EC" id="3.2.1.24"/>
    </reaction>
</comment>
<dbReference type="EMBL" id="DS235780">
    <property type="protein sequence ID" value="EEB16919.1"/>
    <property type="molecule type" value="Genomic_DNA"/>
</dbReference>
<dbReference type="SUPFAM" id="SSF88688">
    <property type="entry name" value="Families 57/38 glycoside transferase middle domain"/>
    <property type="match status" value="1"/>
</dbReference>
<dbReference type="InterPro" id="IPR013780">
    <property type="entry name" value="Glyco_hydro_b"/>
</dbReference>
<dbReference type="GO" id="GO:0004559">
    <property type="term" value="F:alpha-mannosidase activity"/>
    <property type="evidence" value="ECO:0007669"/>
    <property type="project" value="UniProtKB-EC"/>
</dbReference>
<evidence type="ECO:0000256" key="3">
    <source>
        <dbReference type="ARBA" id="ARBA00012752"/>
    </source>
</evidence>
<evidence type="ECO:0000256" key="11">
    <source>
        <dbReference type="RuleBase" id="RU361199"/>
    </source>
</evidence>
<dbReference type="RefSeq" id="XP_002429657.1">
    <property type="nucleotide sequence ID" value="XM_002429612.1"/>
</dbReference>
<keyword evidence="6 11" id="KW-0378">Hydrolase</keyword>
<evidence type="ECO:0000313" key="14">
    <source>
        <dbReference type="EnsemblMetazoa" id="PHUM446310-PA"/>
    </source>
</evidence>
<dbReference type="FunFam" id="1.20.1270.50:FF:000003">
    <property type="entry name" value="Alpha-mannosidase"/>
    <property type="match status" value="1"/>
</dbReference>
<dbReference type="InterPro" id="IPR028995">
    <property type="entry name" value="Glyco_hydro_57/38_cen_sf"/>
</dbReference>
<dbReference type="InterPro" id="IPR048534">
    <property type="entry name" value="Man2a1-like_dom"/>
</dbReference>
<dbReference type="AlphaFoldDB" id="E0VU63"/>
<dbReference type="STRING" id="121224.E0VU63"/>
<reference evidence="13" key="2">
    <citation type="submission" date="2007-04" db="EMBL/GenBank/DDBJ databases">
        <title>The genome of the human body louse.</title>
        <authorList>
            <consortium name="The Human Body Louse Genome Consortium"/>
            <person name="Kirkness E."/>
            <person name="Walenz B."/>
            <person name="Hass B."/>
            <person name="Bruggner R."/>
            <person name="Strausberg R."/>
        </authorList>
    </citation>
    <scope>NUCLEOTIDE SEQUENCE</scope>
    <source>
        <strain evidence="13">USDA</strain>
    </source>
</reference>
<protein>
    <recommendedName>
        <fullName evidence="3 11">Alpha-mannosidase</fullName>
        <ecNumber evidence="11">3.2.1.-</ecNumber>
    </recommendedName>
</protein>
<evidence type="ECO:0000259" key="12">
    <source>
        <dbReference type="SMART" id="SM00872"/>
    </source>
</evidence>
<dbReference type="PANTHER" id="PTHR11607:SF3">
    <property type="entry name" value="LYSOSOMAL ALPHA-MANNOSIDASE"/>
    <property type="match status" value="1"/>
</dbReference>
<dbReference type="SUPFAM" id="SSF88713">
    <property type="entry name" value="Glycoside hydrolase/deacetylase"/>
    <property type="match status" value="1"/>
</dbReference>
<dbReference type="Proteomes" id="UP000009046">
    <property type="component" value="Unassembled WGS sequence"/>
</dbReference>
<dbReference type="InterPro" id="IPR011330">
    <property type="entry name" value="Glyco_hydro/deAcase_b/a-brl"/>
</dbReference>
<dbReference type="Gene3D" id="2.70.98.30">
    <property type="entry name" value="Golgi alpha-mannosidase II, domain 4"/>
    <property type="match status" value="1"/>
</dbReference>
<comment type="similarity">
    <text evidence="2 11">Belongs to the glycosyl hydrolase 38 family.</text>
</comment>
<dbReference type="InterPro" id="IPR011682">
    <property type="entry name" value="Glyco_hydro_38_C"/>
</dbReference>
<dbReference type="OrthoDB" id="2016903at2759"/>
<dbReference type="KEGG" id="phu:Phum_PHUM446310"/>
<dbReference type="Pfam" id="PF17677">
    <property type="entry name" value="Glyco_hydro38C2"/>
    <property type="match status" value="1"/>
</dbReference>
<dbReference type="GO" id="GO:0006013">
    <property type="term" value="P:mannose metabolic process"/>
    <property type="evidence" value="ECO:0007669"/>
    <property type="project" value="InterPro"/>
</dbReference>
<dbReference type="InterPro" id="IPR037094">
    <property type="entry name" value="Glyco_hydro_38_cen_sf"/>
</dbReference>
<evidence type="ECO:0000256" key="2">
    <source>
        <dbReference type="ARBA" id="ARBA00009792"/>
    </source>
</evidence>
<dbReference type="GO" id="GO:0030246">
    <property type="term" value="F:carbohydrate binding"/>
    <property type="evidence" value="ECO:0007669"/>
    <property type="project" value="InterPro"/>
</dbReference>
<dbReference type="GO" id="GO:0046872">
    <property type="term" value="F:metal ion binding"/>
    <property type="evidence" value="ECO:0007669"/>
    <property type="project" value="UniProtKB-KW"/>
</dbReference>
<evidence type="ECO:0000256" key="5">
    <source>
        <dbReference type="ARBA" id="ARBA00022729"/>
    </source>
</evidence>
<evidence type="ECO:0000256" key="10">
    <source>
        <dbReference type="ARBA" id="ARBA00023295"/>
    </source>
</evidence>
<dbReference type="SMART" id="SM00872">
    <property type="entry name" value="Alpha-mann_mid"/>
    <property type="match status" value="1"/>
</dbReference>
<evidence type="ECO:0000256" key="9">
    <source>
        <dbReference type="ARBA" id="ARBA00023180"/>
    </source>
</evidence>
<dbReference type="EMBL" id="AAZO01005449">
    <property type="status" value="NOT_ANNOTATED_CDS"/>
    <property type="molecule type" value="Genomic_DNA"/>
</dbReference>
<keyword evidence="15" id="KW-1185">Reference proteome</keyword>
<evidence type="ECO:0000256" key="7">
    <source>
        <dbReference type="ARBA" id="ARBA00022833"/>
    </source>
</evidence>
<dbReference type="Pfam" id="PF01074">
    <property type="entry name" value="Glyco_hydro_38N"/>
    <property type="match status" value="1"/>
</dbReference>
<sequence>MEITRIVNIECKSIYFETRNHRNLNWNFRSDILNVHLIPHSHDDVGWLNTPEIYYNAYVRFILTNVIIELQKNKKRRFVYAEVYFFRKWWLEQDSITKKIVKKLIKNKQLEIINGGVCMSDEGVTHYQSFIDQLTWGLRFINDTFGSNASPTVAWQIDTFGHSKVIALLFHQMGFDSLFINRIDIEELKLRRENKLMEFLWVGNISKKSKPYIFTSLLFNHYSSPPGFDFERIEDDIYINFSTFSIHVRKQAAAFKTNHIFVPMGDDFRYLNAERYFKFIDRLISYFNKHSNYKLKIFYSTPSLYIKDLHSSRISWPLKFGDFFPYASEINVYWTGYFTSKPTLKYFERLSNNFLQICKQLLVLANKGMTYFNEIRKLREAVAVLQHHDAITGTSQQHVTKHYAKLLYRGIHTCAKPIDSSLKYLSMFDSSSSNLEYVSCLLLNISSCEFTETHSRFIVTVYNPLSRITDYYVRIPIDRQNYLVMGNDGGIITSQIVAISKTVRNIPGRKSKAKNELVFKASHLPPLGFKSFYVLQAPKGKFNDKDVKENPVIKNFPLSLSLSLVLNGSQFHVRFATGKNGFHSSVLQKIEYYESKNRSGAYLFSPSQKKSFKDLKKGEKIVKLLNDGPIVKEYEEIFSDWVSQIVRIYSDENYVEYNWLIGPIPIKDSIGKEVFAKYESTIRSDDIYYTDVNGMKMEKRIRNYRYFTEKPLNTISGNYYPVTSSISIQDDDNQMAVIVDRPEGGSSLKSGQIELMIHRRTIKDDGYGVGEPLNEMAHGKGLVARGSHWLLFGNKDSKMKKRIKMFAREKHLQPWLFFSDSSSLSYDEWRTNHVTEFSGMNVNLPSHVQILTLEPWREQTILLRLENTLEDYSKEEIDKAEMISLKGLFKNFDVIDVGETALGADRWISDVKRLKWNSYGTVIINEREENKDGGELGDDFVISLKPQEIRTFVVKISEKTRI</sequence>
<keyword evidence="10 11" id="KW-0326">Glycosidase</keyword>
<dbReference type="VEuPathDB" id="VectorBase:PHUM446310"/>
<dbReference type="InParanoid" id="E0VU63"/>
<dbReference type="InterPro" id="IPR050843">
    <property type="entry name" value="Glycosyl_Hydrlase_38"/>
</dbReference>
<feature type="domain" description="Glycoside hydrolase family 38 central" evidence="12">
    <location>
        <begin position="332"/>
        <end position="407"/>
    </location>
</feature>
<dbReference type="EC" id="3.2.1.-" evidence="11"/>
<dbReference type="eggNOG" id="KOG1959">
    <property type="taxonomic scope" value="Eukaryota"/>
</dbReference>
<dbReference type="Gene3D" id="1.20.1270.50">
    <property type="entry name" value="Glycoside hydrolase family 38, central domain"/>
    <property type="match status" value="2"/>
</dbReference>
<dbReference type="CDD" id="cd10810">
    <property type="entry name" value="GH38N_AMII_LAM_like"/>
    <property type="match status" value="1"/>
</dbReference>
<name>E0VU63_PEDHC</name>
<dbReference type="OMA" id="WPAHTRD"/>
<comment type="cofactor">
    <cofactor evidence="11">
        <name>Zn(2+)</name>
        <dbReference type="ChEBI" id="CHEBI:29105"/>
    </cofactor>
    <text evidence="11">Binds 1 zinc ion per subunit.</text>
</comment>
<evidence type="ECO:0000256" key="6">
    <source>
        <dbReference type="ARBA" id="ARBA00022801"/>
    </source>
</evidence>
<proteinExistence type="inferred from homology"/>
<evidence type="ECO:0000313" key="13">
    <source>
        <dbReference type="EMBL" id="EEB16919.1"/>
    </source>
</evidence>
<dbReference type="Gene3D" id="2.60.40.1180">
    <property type="entry name" value="Golgi alpha-mannosidase II"/>
    <property type="match status" value="1"/>
</dbReference>
<keyword evidence="4 11" id="KW-0479">Metal-binding</keyword>
<evidence type="ECO:0000313" key="15">
    <source>
        <dbReference type="Proteomes" id="UP000009046"/>
    </source>
</evidence>
<organism>
    <name type="scientific">Pediculus humanus subsp. corporis</name>
    <name type="common">Body louse</name>
    <dbReference type="NCBI Taxonomy" id="121224"/>
    <lineage>
        <taxon>Eukaryota</taxon>
        <taxon>Metazoa</taxon>
        <taxon>Ecdysozoa</taxon>
        <taxon>Arthropoda</taxon>
        <taxon>Hexapoda</taxon>
        <taxon>Insecta</taxon>
        <taxon>Pterygota</taxon>
        <taxon>Neoptera</taxon>
        <taxon>Paraneoptera</taxon>
        <taxon>Psocodea</taxon>
        <taxon>Troctomorpha</taxon>
        <taxon>Phthiraptera</taxon>
        <taxon>Anoplura</taxon>
        <taxon>Pediculidae</taxon>
        <taxon>Pediculus</taxon>
    </lineage>
</organism>
<reference evidence="14" key="3">
    <citation type="submission" date="2020-05" db="UniProtKB">
        <authorList>
            <consortium name="EnsemblMetazoa"/>
        </authorList>
    </citation>
    <scope>IDENTIFICATION</scope>
    <source>
        <strain evidence="14">USDA</strain>
    </source>
</reference>
<reference evidence="13" key="1">
    <citation type="submission" date="2007-04" db="EMBL/GenBank/DDBJ databases">
        <title>Annotation of Pediculus humanus corporis strain USDA.</title>
        <authorList>
            <person name="Kirkness E."/>
            <person name="Hannick L."/>
            <person name="Hass B."/>
            <person name="Bruggner R."/>
            <person name="Lawson D."/>
            <person name="Bidwell S."/>
            <person name="Joardar V."/>
            <person name="Caler E."/>
            <person name="Walenz B."/>
            <person name="Inman J."/>
            <person name="Schobel S."/>
            <person name="Galinsky K."/>
            <person name="Amedeo P."/>
            <person name="Strausberg R."/>
        </authorList>
    </citation>
    <scope>NUCLEOTIDE SEQUENCE</scope>
    <source>
        <strain evidence="13">USDA</strain>
    </source>
</reference>
<dbReference type="InterPro" id="IPR027291">
    <property type="entry name" value="Glyco_hydro_38_N_sf"/>
</dbReference>
<dbReference type="Pfam" id="PF21260">
    <property type="entry name" value="Laman-like_dom"/>
    <property type="match status" value="1"/>
</dbReference>
<dbReference type="PANTHER" id="PTHR11607">
    <property type="entry name" value="ALPHA-MANNOSIDASE"/>
    <property type="match status" value="1"/>
</dbReference>
<dbReference type="InterPro" id="IPR041147">
    <property type="entry name" value="GH38_C"/>
</dbReference>
<keyword evidence="7 11" id="KW-0862">Zinc</keyword>
<dbReference type="Pfam" id="PF07748">
    <property type="entry name" value="Glyco_hydro_38C"/>
    <property type="match status" value="1"/>
</dbReference>
<dbReference type="GO" id="GO:0005764">
    <property type="term" value="C:lysosome"/>
    <property type="evidence" value="ECO:0007669"/>
    <property type="project" value="TreeGrafter"/>
</dbReference>
<dbReference type="SUPFAM" id="SSF74650">
    <property type="entry name" value="Galactose mutarotase-like"/>
    <property type="match status" value="1"/>
</dbReference>
<gene>
    <name evidence="14" type="primary">8231196</name>
    <name evidence="13" type="ORF">Phum_PHUM446310</name>
</gene>
<evidence type="ECO:0000256" key="4">
    <source>
        <dbReference type="ARBA" id="ARBA00022723"/>
    </source>
</evidence>
<evidence type="ECO:0000256" key="8">
    <source>
        <dbReference type="ARBA" id="ARBA00023157"/>
    </source>
</evidence>
<dbReference type="Pfam" id="PF09261">
    <property type="entry name" value="Alpha-mann_mid"/>
    <property type="match status" value="1"/>
</dbReference>
<dbReference type="CTD" id="8231196"/>
<evidence type="ECO:0000256" key="1">
    <source>
        <dbReference type="ARBA" id="ARBA00000365"/>
    </source>
</evidence>
<dbReference type="InterPro" id="IPR011013">
    <property type="entry name" value="Gal_mutarotase_sf_dom"/>
</dbReference>
<dbReference type="InterPro" id="IPR015341">
    <property type="entry name" value="Glyco_hydro_38_cen"/>
</dbReference>
<dbReference type="Gene3D" id="3.20.110.10">
    <property type="entry name" value="Glycoside hydrolase 38, N terminal domain"/>
    <property type="match status" value="1"/>
</dbReference>